<evidence type="ECO:0000313" key="6">
    <source>
        <dbReference type="EMBL" id="KGQ18653.1"/>
    </source>
</evidence>
<evidence type="ECO:0000313" key="7">
    <source>
        <dbReference type="Proteomes" id="UP000030518"/>
    </source>
</evidence>
<dbReference type="EMBL" id="JRKJ01000018">
    <property type="protein sequence ID" value="KGQ18653.1"/>
    <property type="molecule type" value="Genomic_DNA"/>
</dbReference>
<dbReference type="PANTHER" id="PTHR32347">
    <property type="entry name" value="EFFLUX SYSTEM COMPONENT YKNX-RELATED"/>
    <property type="match status" value="1"/>
</dbReference>
<feature type="coiled-coil region" evidence="3">
    <location>
        <begin position="101"/>
        <end position="166"/>
    </location>
</feature>
<comment type="caution">
    <text evidence="6">The sequence shown here is derived from an EMBL/GenBank/DDBJ whole genome shotgun (WGS) entry which is preliminary data.</text>
</comment>
<dbReference type="Gene3D" id="1.10.287.470">
    <property type="entry name" value="Helix hairpin bin"/>
    <property type="match status" value="1"/>
</dbReference>
<keyword evidence="7" id="KW-1185">Reference proteome</keyword>
<keyword evidence="4" id="KW-0732">Signal</keyword>
<dbReference type="Pfam" id="PF25881">
    <property type="entry name" value="HH_YBHG"/>
    <property type="match status" value="1"/>
</dbReference>
<dbReference type="PANTHER" id="PTHR32347:SF29">
    <property type="entry name" value="UPF0194 MEMBRANE PROTEIN YBHG"/>
    <property type="match status" value="1"/>
</dbReference>
<dbReference type="PROSITE" id="PS51257">
    <property type="entry name" value="PROKAR_LIPOPROTEIN"/>
    <property type="match status" value="1"/>
</dbReference>
<dbReference type="PATRIC" id="fig|1300345.3.peg.2345"/>
<dbReference type="OrthoDB" id="8558741at2"/>
<feature type="signal peptide" evidence="4">
    <location>
        <begin position="1"/>
        <end position="17"/>
    </location>
</feature>
<evidence type="ECO:0000256" key="3">
    <source>
        <dbReference type="SAM" id="Coils"/>
    </source>
</evidence>
<protein>
    <submittedName>
        <fullName evidence="6">Hemolysin secretion protein D</fullName>
    </submittedName>
</protein>
<evidence type="ECO:0000256" key="1">
    <source>
        <dbReference type="ARBA" id="ARBA00004196"/>
    </source>
</evidence>
<proteinExistence type="predicted"/>
<dbReference type="AlphaFoldDB" id="A0A0A2WFY5"/>
<dbReference type="RefSeq" id="WP_036169988.1">
    <property type="nucleotide sequence ID" value="NZ_JRKJ01000018.1"/>
</dbReference>
<sequence length="316" mass="33743">MTLRPRLLVLCAFAVLAGACRNDAPQALGTLEYDRITLPAPAAEKIVVVGVREGQQVKAGQSLLQLELDRTRAATEAMRAQAARQRASLSELETGPRAEEIARARAELAAARAQADDARIYYNRVRPLGAQQLLSASDVDRARAAAQNSAATARALEEALRQLEAGTRSEQIAQGEAAVAASEADVAAQQVTLQKLSVVAPRDGVVDSLPYKLGDQAAVGQPLAILLVGRPYARVYVPEPIRADVAVGTKARLFIDGRDEAIPGTVRMIRTEPTYTPYFALIGKDAARLSYIAEILVDDAKSKLPAGLPVRAEFGE</sequence>
<feature type="chain" id="PRO_5001996472" evidence="4">
    <location>
        <begin position="18"/>
        <end position="316"/>
    </location>
</feature>
<dbReference type="InterPro" id="IPR050465">
    <property type="entry name" value="UPF0194_transport"/>
</dbReference>
<dbReference type="SUPFAM" id="SSF111369">
    <property type="entry name" value="HlyD-like secretion proteins"/>
    <property type="match status" value="1"/>
</dbReference>
<feature type="domain" description="YbhG-like alpha-helical hairpin" evidence="5">
    <location>
        <begin position="79"/>
        <end position="194"/>
    </location>
</feature>
<reference evidence="6 7" key="1">
    <citation type="submission" date="2014-09" db="EMBL/GenBank/DDBJ databases">
        <title>Genome sequences of Lysobacter dokdonensis DS-58.</title>
        <authorList>
            <person name="Kim J.F."/>
            <person name="Kwak M.-J."/>
        </authorList>
    </citation>
    <scope>NUCLEOTIDE SEQUENCE [LARGE SCALE GENOMIC DNA]</scope>
    <source>
        <strain evidence="6 7">DS-58</strain>
    </source>
</reference>
<organism evidence="6 7">
    <name type="scientific">Lysobacter dokdonensis DS-58</name>
    <dbReference type="NCBI Taxonomy" id="1300345"/>
    <lineage>
        <taxon>Bacteria</taxon>
        <taxon>Pseudomonadati</taxon>
        <taxon>Pseudomonadota</taxon>
        <taxon>Gammaproteobacteria</taxon>
        <taxon>Lysobacterales</taxon>
        <taxon>Lysobacteraceae</taxon>
        <taxon>Noviluteimonas</taxon>
    </lineage>
</organism>
<dbReference type="InterPro" id="IPR059052">
    <property type="entry name" value="HH_YbhG-like"/>
</dbReference>
<dbReference type="Gene3D" id="2.40.50.100">
    <property type="match status" value="1"/>
</dbReference>
<dbReference type="STRING" id="1300345.LF41_683"/>
<comment type="subcellular location">
    <subcellularLocation>
        <location evidence="1">Cell envelope</location>
    </subcellularLocation>
</comment>
<evidence type="ECO:0000256" key="2">
    <source>
        <dbReference type="ARBA" id="ARBA00023054"/>
    </source>
</evidence>
<evidence type="ECO:0000259" key="5">
    <source>
        <dbReference type="Pfam" id="PF25881"/>
    </source>
</evidence>
<keyword evidence="2 3" id="KW-0175">Coiled coil</keyword>
<accession>A0A0A2WFY5</accession>
<dbReference type="eggNOG" id="COG0845">
    <property type="taxonomic scope" value="Bacteria"/>
</dbReference>
<name>A0A0A2WFY5_9GAMM</name>
<evidence type="ECO:0000256" key="4">
    <source>
        <dbReference type="SAM" id="SignalP"/>
    </source>
</evidence>
<gene>
    <name evidence="6" type="ORF">LF41_683</name>
</gene>
<dbReference type="GO" id="GO:0030313">
    <property type="term" value="C:cell envelope"/>
    <property type="evidence" value="ECO:0007669"/>
    <property type="project" value="UniProtKB-SubCell"/>
</dbReference>
<dbReference type="Proteomes" id="UP000030518">
    <property type="component" value="Unassembled WGS sequence"/>
</dbReference>